<organism evidence="3 4">
    <name type="scientific">Panaeolus cyanescens</name>
    <dbReference type="NCBI Taxonomy" id="181874"/>
    <lineage>
        <taxon>Eukaryota</taxon>
        <taxon>Fungi</taxon>
        <taxon>Dikarya</taxon>
        <taxon>Basidiomycota</taxon>
        <taxon>Agaricomycotina</taxon>
        <taxon>Agaricomycetes</taxon>
        <taxon>Agaricomycetidae</taxon>
        <taxon>Agaricales</taxon>
        <taxon>Agaricineae</taxon>
        <taxon>Galeropsidaceae</taxon>
        <taxon>Panaeolus</taxon>
    </lineage>
</organism>
<keyword evidence="4" id="KW-1185">Reference proteome</keyword>
<dbReference type="InParanoid" id="A0A409YFH8"/>
<comment type="caution">
    <text evidence="3">The sequence shown here is derived from an EMBL/GenBank/DDBJ whole genome shotgun (WGS) entry which is preliminary data.</text>
</comment>
<dbReference type="AlphaFoldDB" id="A0A409YFH8"/>
<sequence>MSTVVTVDDSDRNIVYSAGQWQRQRLTNANIFDGTLTFTSAEGAMATIQFQGSRIAVIGSVLADRTPPSSIYILDDENPQRFIATPSRSLQNGVVFYRSPTLPFGIHTLTIVNAERGTSPLILDAFTIDTAQNAPPANPNPNPAPGPGPNPTSPTPPDQSTSSPLPLSSPNPTPTPTTPSTSTSLSSPSSSLTSTTSPTGDLPPVIVTVTRASSSSSSPTPGSNGSLSGSDNTGVDGEKKSSVNTGAIAGGIVGAFLAIAVLVAAFMYWRRRRQQRREGGPQPLKRGHSSFWTKPSAPNPSSPPITPFVLDSELPSTSAQPYPTSSQSQSRRPPPPPPTQPEMTQYGSSYPFTSPSQQAFPQQGYNQQPGGYGTIPPPIIANNRFSTADSMYTDGPGARAAAGASGYGGNGANGGAYSAEGNEEDAYGGYTVPSDAPPLPSKTPVQGKGKEPVMAVINPFYPQAVNSSQTQFQSPSQYQNPSTSQYQNQSTSQYQNQQSPFYNPRDEAQGNPMISQPRRLQYIPPSQQLNARMDGYGESAYGGGYGAGSSSYAAGGSGYGGGYGASGSGYGASASGGYGTLDSAGRGMPVPRGGDERYYAEQSQGKKRERIRLD</sequence>
<protein>
    <submittedName>
        <fullName evidence="3">Uncharacterized protein</fullName>
    </submittedName>
</protein>
<feature type="compositionally biased region" description="Low complexity" evidence="1">
    <location>
        <begin position="213"/>
        <end position="230"/>
    </location>
</feature>
<feature type="region of interest" description="Disordered" evidence="1">
    <location>
        <begin position="581"/>
        <end position="614"/>
    </location>
</feature>
<dbReference type="OrthoDB" id="3067294at2759"/>
<feature type="compositionally biased region" description="Low complexity" evidence="1">
    <location>
        <begin position="178"/>
        <end position="204"/>
    </location>
</feature>
<dbReference type="Gene3D" id="2.60.120.260">
    <property type="entry name" value="Galactose-binding domain-like"/>
    <property type="match status" value="1"/>
</dbReference>
<keyword evidence="2" id="KW-0472">Membrane</keyword>
<feature type="region of interest" description="Disordered" evidence="1">
    <location>
        <begin position="131"/>
        <end position="239"/>
    </location>
</feature>
<accession>A0A409YFH8</accession>
<feature type="transmembrane region" description="Helical" evidence="2">
    <location>
        <begin position="247"/>
        <end position="269"/>
    </location>
</feature>
<feature type="compositionally biased region" description="Polar residues" evidence="1">
    <location>
        <begin position="342"/>
        <end position="360"/>
    </location>
</feature>
<keyword evidence="2" id="KW-1133">Transmembrane helix</keyword>
<feature type="region of interest" description="Disordered" evidence="1">
    <location>
        <begin position="275"/>
        <end position="381"/>
    </location>
</feature>
<keyword evidence="2" id="KW-0812">Transmembrane</keyword>
<name>A0A409YFH8_9AGAR</name>
<feature type="compositionally biased region" description="Pro residues" evidence="1">
    <location>
        <begin position="136"/>
        <end position="157"/>
    </location>
</feature>
<feature type="compositionally biased region" description="Low complexity" evidence="1">
    <location>
        <begin position="315"/>
        <end position="331"/>
    </location>
</feature>
<feature type="region of interest" description="Disordered" evidence="1">
    <location>
        <begin position="466"/>
        <end position="521"/>
    </location>
</feature>
<evidence type="ECO:0000256" key="2">
    <source>
        <dbReference type="SAM" id="Phobius"/>
    </source>
</evidence>
<evidence type="ECO:0000313" key="3">
    <source>
        <dbReference type="EMBL" id="PPR01762.1"/>
    </source>
</evidence>
<reference evidence="3 4" key="1">
    <citation type="journal article" date="2018" name="Evol. Lett.">
        <title>Horizontal gene cluster transfer increased hallucinogenic mushroom diversity.</title>
        <authorList>
            <person name="Reynolds H.T."/>
            <person name="Vijayakumar V."/>
            <person name="Gluck-Thaler E."/>
            <person name="Korotkin H.B."/>
            <person name="Matheny P.B."/>
            <person name="Slot J.C."/>
        </authorList>
    </citation>
    <scope>NUCLEOTIDE SEQUENCE [LARGE SCALE GENOMIC DNA]</scope>
    <source>
        <strain evidence="3 4">2629</strain>
    </source>
</reference>
<proteinExistence type="predicted"/>
<feature type="compositionally biased region" description="Pro residues" evidence="1">
    <location>
        <begin position="167"/>
        <end position="177"/>
    </location>
</feature>
<feature type="compositionally biased region" description="Pro residues" evidence="1">
    <location>
        <begin position="297"/>
        <end position="306"/>
    </location>
</feature>
<dbReference type="Proteomes" id="UP000284842">
    <property type="component" value="Unassembled WGS sequence"/>
</dbReference>
<dbReference type="STRING" id="181874.A0A409YFH8"/>
<dbReference type="EMBL" id="NHTK01001219">
    <property type="protein sequence ID" value="PPR01762.1"/>
    <property type="molecule type" value="Genomic_DNA"/>
</dbReference>
<evidence type="ECO:0000313" key="4">
    <source>
        <dbReference type="Proteomes" id="UP000284842"/>
    </source>
</evidence>
<feature type="compositionally biased region" description="Low complexity" evidence="1">
    <location>
        <begin position="473"/>
        <end position="500"/>
    </location>
</feature>
<feature type="compositionally biased region" description="Basic residues" evidence="1">
    <location>
        <begin position="605"/>
        <end position="614"/>
    </location>
</feature>
<evidence type="ECO:0000256" key="1">
    <source>
        <dbReference type="SAM" id="MobiDB-lite"/>
    </source>
</evidence>
<gene>
    <name evidence="3" type="ORF">CVT24_001825</name>
</gene>